<dbReference type="Pfam" id="PF00651">
    <property type="entry name" value="BTB"/>
    <property type="match status" value="1"/>
</dbReference>
<sequence>MEGNQAISSPLFDFSDFCEKEFLTDCELITKNPEGSQISTIRAHKVVLANSANYFLDAFTSGMEETVTGKVDILLNTKDDTLFRKVLHWMYTGSIDFAELEFIPILHIVRYFGVHSLEKQLQDYLSLKINPDNILTYVNQCYELQFPSELQLFVPYLAQYFDQIHMSELSKSLDVRTFCQVIKEKDFGVEQRIKIISQFMSGYKPLDQEKKELAKALDLTTLNAELKDLIKKYDVDWLPDDILRAAK</sequence>
<feature type="domain" description="BTB" evidence="1">
    <location>
        <begin position="24"/>
        <end position="99"/>
    </location>
</feature>
<dbReference type="InterPro" id="IPR051481">
    <property type="entry name" value="BTB-POZ/Galectin-3-binding"/>
</dbReference>
<dbReference type="CDD" id="cd18186">
    <property type="entry name" value="BTB_POZ_ZBTB_KLHL-like"/>
    <property type="match status" value="1"/>
</dbReference>
<comment type="caution">
    <text evidence="2">The sequence shown here is derived from an EMBL/GenBank/DDBJ whole genome shotgun (WGS) entry which is preliminary data.</text>
</comment>
<protein>
    <recommendedName>
        <fullName evidence="1">BTB domain-containing protein</fullName>
    </recommendedName>
</protein>
<proteinExistence type="predicted"/>
<dbReference type="InterPro" id="IPR000210">
    <property type="entry name" value="BTB/POZ_dom"/>
</dbReference>
<dbReference type="SMART" id="SM00225">
    <property type="entry name" value="BTB"/>
    <property type="match status" value="1"/>
</dbReference>
<dbReference type="Gene3D" id="3.30.710.10">
    <property type="entry name" value="Potassium Channel Kv1.1, Chain A"/>
    <property type="match status" value="1"/>
</dbReference>
<dbReference type="EMBL" id="JAPFFF010000015">
    <property type="protein sequence ID" value="KAK8866929.1"/>
    <property type="molecule type" value="Genomic_DNA"/>
</dbReference>
<dbReference type="SUPFAM" id="SSF54695">
    <property type="entry name" value="POZ domain"/>
    <property type="match status" value="1"/>
</dbReference>
<evidence type="ECO:0000313" key="2">
    <source>
        <dbReference type="EMBL" id="KAK8866929.1"/>
    </source>
</evidence>
<accession>A0ABR2IPT8</accession>
<dbReference type="InterPro" id="IPR011333">
    <property type="entry name" value="SKP1/BTB/POZ_sf"/>
</dbReference>
<gene>
    <name evidence="2" type="ORF">M9Y10_009898</name>
</gene>
<dbReference type="PANTHER" id="PTHR24410:SF23">
    <property type="entry name" value="BTB DOMAIN-CONTAINING PROTEIN-RELATED"/>
    <property type="match status" value="1"/>
</dbReference>
<evidence type="ECO:0000259" key="1">
    <source>
        <dbReference type="PROSITE" id="PS50097"/>
    </source>
</evidence>
<dbReference type="PANTHER" id="PTHR24410">
    <property type="entry name" value="HL07962P-RELATED"/>
    <property type="match status" value="1"/>
</dbReference>
<name>A0ABR2IPT8_9EUKA</name>
<dbReference type="Proteomes" id="UP001470230">
    <property type="component" value="Unassembled WGS sequence"/>
</dbReference>
<keyword evidence="3" id="KW-1185">Reference proteome</keyword>
<reference evidence="2 3" key="1">
    <citation type="submission" date="2024-04" db="EMBL/GenBank/DDBJ databases">
        <title>Tritrichomonas musculus Genome.</title>
        <authorList>
            <person name="Alves-Ferreira E."/>
            <person name="Grigg M."/>
            <person name="Lorenzi H."/>
            <person name="Galac M."/>
        </authorList>
    </citation>
    <scope>NUCLEOTIDE SEQUENCE [LARGE SCALE GENOMIC DNA]</scope>
    <source>
        <strain evidence="2 3">EAF2021</strain>
    </source>
</reference>
<evidence type="ECO:0000313" key="3">
    <source>
        <dbReference type="Proteomes" id="UP001470230"/>
    </source>
</evidence>
<organism evidence="2 3">
    <name type="scientific">Tritrichomonas musculus</name>
    <dbReference type="NCBI Taxonomy" id="1915356"/>
    <lineage>
        <taxon>Eukaryota</taxon>
        <taxon>Metamonada</taxon>
        <taxon>Parabasalia</taxon>
        <taxon>Tritrichomonadida</taxon>
        <taxon>Tritrichomonadidae</taxon>
        <taxon>Tritrichomonas</taxon>
    </lineage>
</organism>
<dbReference type="PROSITE" id="PS50097">
    <property type="entry name" value="BTB"/>
    <property type="match status" value="1"/>
</dbReference>